<dbReference type="Proteomes" id="UP001151081">
    <property type="component" value="Unassembled WGS sequence"/>
</dbReference>
<gene>
    <name evidence="2" type="ORF">KEG57_18020</name>
</gene>
<feature type="region of interest" description="Disordered" evidence="1">
    <location>
        <begin position="80"/>
        <end position="104"/>
    </location>
</feature>
<evidence type="ECO:0000313" key="3">
    <source>
        <dbReference type="Proteomes" id="UP001151081"/>
    </source>
</evidence>
<evidence type="ECO:0000256" key="1">
    <source>
        <dbReference type="SAM" id="MobiDB-lite"/>
    </source>
</evidence>
<keyword evidence="3" id="KW-1185">Reference proteome</keyword>
<dbReference type="EMBL" id="JAGTJJ010000008">
    <property type="protein sequence ID" value="MDC3982418.1"/>
    <property type="molecule type" value="Genomic_DNA"/>
</dbReference>
<protein>
    <submittedName>
        <fullName evidence="2">Uncharacterized protein</fullName>
    </submittedName>
</protein>
<evidence type="ECO:0000313" key="2">
    <source>
        <dbReference type="EMBL" id="MDC3982418.1"/>
    </source>
</evidence>
<name>A0A9X4ART7_9BACT</name>
<proteinExistence type="predicted"/>
<comment type="caution">
    <text evidence="2">The sequence shown here is derived from an EMBL/GenBank/DDBJ whole genome shotgun (WGS) entry which is preliminary data.</text>
</comment>
<reference evidence="2 3" key="1">
    <citation type="submission" date="2021-04" db="EMBL/GenBank/DDBJ databases">
        <title>Genome analysis of Polyangium sp.</title>
        <authorList>
            <person name="Li Y."/>
            <person name="Wang J."/>
        </authorList>
    </citation>
    <scope>NUCLEOTIDE SEQUENCE [LARGE SCALE GENOMIC DNA]</scope>
    <source>
        <strain evidence="2 3">SDU14</strain>
    </source>
</reference>
<sequence>MSKTSSTPEPQSPRGWGSIRTAAEFLGMSADALRRSIERHAVRAPDGGIESNIDGVRARKFGRLWRVQFSAAWHADIESGDKKSGYSCATSSARPKHAVRPERS</sequence>
<dbReference type="RefSeq" id="WP_272458664.1">
    <property type="nucleotide sequence ID" value="NZ_JAGTJJ010000008.1"/>
</dbReference>
<dbReference type="AlphaFoldDB" id="A0A9X4ART7"/>
<organism evidence="2 3">
    <name type="scientific">Polyangium jinanense</name>
    <dbReference type="NCBI Taxonomy" id="2829994"/>
    <lineage>
        <taxon>Bacteria</taxon>
        <taxon>Pseudomonadati</taxon>
        <taxon>Myxococcota</taxon>
        <taxon>Polyangia</taxon>
        <taxon>Polyangiales</taxon>
        <taxon>Polyangiaceae</taxon>
        <taxon>Polyangium</taxon>
    </lineage>
</organism>
<accession>A0A9X4ART7</accession>